<feature type="compositionally biased region" description="Polar residues" evidence="1">
    <location>
        <begin position="35"/>
        <end position="51"/>
    </location>
</feature>
<gene>
    <name evidence="2" type="ORF">PXEA_LOCUS5962</name>
</gene>
<proteinExistence type="predicted"/>
<organism evidence="2 3">
    <name type="scientific">Protopolystoma xenopodis</name>
    <dbReference type="NCBI Taxonomy" id="117903"/>
    <lineage>
        <taxon>Eukaryota</taxon>
        <taxon>Metazoa</taxon>
        <taxon>Spiralia</taxon>
        <taxon>Lophotrochozoa</taxon>
        <taxon>Platyhelminthes</taxon>
        <taxon>Monogenea</taxon>
        <taxon>Polyopisthocotylea</taxon>
        <taxon>Polystomatidea</taxon>
        <taxon>Polystomatidae</taxon>
        <taxon>Protopolystoma</taxon>
    </lineage>
</organism>
<reference evidence="2" key="1">
    <citation type="submission" date="2018-11" db="EMBL/GenBank/DDBJ databases">
        <authorList>
            <consortium name="Pathogen Informatics"/>
        </authorList>
    </citation>
    <scope>NUCLEOTIDE SEQUENCE</scope>
</reference>
<comment type="caution">
    <text evidence="2">The sequence shown here is derived from an EMBL/GenBank/DDBJ whole genome shotgun (WGS) entry which is preliminary data.</text>
</comment>
<feature type="compositionally biased region" description="Basic and acidic residues" evidence="1">
    <location>
        <begin position="320"/>
        <end position="332"/>
    </location>
</feature>
<dbReference type="EMBL" id="CAAALY010015006">
    <property type="protein sequence ID" value="VEL12522.1"/>
    <property type="molecule type" value="Genomic_DNA"/>
</dbReference>
<evidence type="ECO:0000313" key="2">
    <source>
        <dbReference type="EMBL" id="VEL12522.1"/>
    </source>
</evidence>
<protein>
    <submittedName>
        <fullName evidence="2">Uncharacterized protein</fullName>
    </submittedName>
</protein>
<feature type="region of interest" description="Disordered" evidence="1">
    <location>
        <begin position="23"/>
        <end position="60"/>
    </location>
</feature>
<dbReference type="AlphaFoldDB" id="A0A3S5A1L3"/>
<evidence type="ECO:0000313" key="3">
    <source>
        <dbReference type="Proteomes" id="UP000784294"/>
    </source>
</evidence>
<feature type="compositionally biased region" description="Polar residues" evidence="1">
    <location>
        <begin position="240"/>
        <end position="255"/>
    </location>
</feature>
<feature type="compositionally biased region" description="Acidic residues" evidence="1">
    <location>
        <begin position="162"/>
        <end position="171"/>
    </location>
</feature>
<name>A0A3S5A1L3_9PLAT</name>
<feature type="compositionally biased region" description="Low complexity" evidence="1">
    <location>
        <begin position="281"/>
        <end position="296"/>
    </location>
</feature>
<sequence>MAPSAGSSSSLAVLGRRLGRSMAIIPTPDSPVGWQPSSPTGAMHRSSSAHSGGTPRILTDAVAPSPPVARAKAAGFGYAPVPRAGQFSARTPAPAPAPPLIAARGRPATGPATSTKLVSLTGRPGFRRARGAAGTEATAGLKLHDGRIEGDAYDADGNGNGDGDDDGDGENSDVVPAGQRQRKGANDDTSWPSVEPSLSPLPIRQLPRQQLHHRQQIMHYGQPNSQHQHQHQRQHQQHQSGQSLGSETRTGSETLEQPAEWTNLPPGTPGVVRRQIHRLQQHQYQHQHQNQQQQQQMSPVGLRPLGGWSEQPLALPIRSPRTDKETKPAVVK</sequence>
<accession>A0A3S5A1L3</accession>
<keyword evidence="3" id="KW-1185">Reference proteome</keyword>
<feature type="compositionally biased region" description="Low complexity" evidence="1">
    <location>
        <begin position="131"/>
        <end position="140"/>
    </location>
</feature>
<dbReference type="Proteomes" id="UP000784294">
    <property type="component" value="Unassembled WGS sequence"/>
</dbReference>
<evidence type="ECO:0000256" key="1">
    <source>
        <dbReference type="SAM" id="MobiDB-lite"/>
    </source>
</evidence>
<feature type="region of interest" description="Disordered" evidence="1">
    <location>
        <begin position="222"/>
        <end position="332"/>
    </location>
</feature>
<feature type="region of interest" description="Disordered" evidence="1">
    <location>
        <begin position="86"/>
        <end position="201"/>
    </location>
</feature>